<evidence type="ECO:0000313" key="16">
    <source>
        <dbReference type="Proteomes" id="UP001374535"/>
    </source>
</evidence>
<comment type="catalytic activity">
    <reaction evidence="10">
        <text>2 superoxide + 2 H(+) = H2O2 + O2</text>
        <dbReference type="Rhea" id="RHEA:20696"/>
        <dbReference type="ChEBI" id="CHEBI:15378"/>
        <dbReference type="ChEBI" id="CHEBI:15379"/>
        <dbReference type="ChEBI" id="CHEBI:16240"/>
        <dbReference type="ChEBI" id="CHEBI:18421"/>
        <dbReference type="EC" id="1.15.1.1"/>
    </reaction>
</comment>
<evidence type="ECO:0000256" key="10">
    <source>
        <dbReference type="ARBA" id="ARBA00049204"/>
    </source>
</evidence>
<feature type="domain" description="Manganese/iron superoxide dismutase N-terminal" evidence="13">
    <location>
        <begin position="115"/>
        <end position="192"/>
    </location>
</feature>
<dbReference type="FunFam" id="3.55.40.20:FF:000005">
    <property type="entry name" value="Superoxide dismutase"/>
    <property type="match status" value="1"/>
</dbReference>
<dbReference type="FunFam" id="1.10.287.990:FF:000002">
    <property type="entry name" value="Superoxide dismutase"/>
    <property type="match status" value="1"/>
</dbReference>
<gene>
    <name evidence="15" type="ORF">V8G54_030704</name>
</gene>
<protein>
    <recommendedName>
        <fullName evidence="4">superoxide dismutase</fullName>
        <ecNumber evidence="4">1.15.1.1</ecNumber>
    </recommendedName>
</protein>
<dbReference type="InterPro" id="IPR036324">
    <property type="entry name" value="Mn/Fe_SOD_N_sf"/>
</dbReference>
<feature type="region of interest" description="Disordered" evidence="11">
    <location>
        <begin position="327"/>
        <end position="365"/>
    </location>
</feature>
<keyword evidence="6" id="KW-0934">Plastid</keyword>
<proteinExistence type="inferred from homology"/>
<dbReference type="InterPro" id="IPR036314">
    <property type="entry name" value="SOD_C_sf"/>
</dbReference>
<accession>A0AAQ3RKC2</accession>
<dbReference type="PRINTS" id="PR01703">
    <property type="entry name" value="MNSODISMTASE"/>
</dbReference>
<dbReference type="AlphaFoldDB" id="A0AAQ3RKC2"/>
<feature type="domain" description="Manganese/iron superoxide dismutase C-terminal" evidence="14">
    <location>
        <begin position="200"/>
        <end position="319"/>
    </location>
</feature>
<keyword evidence="8" id="KW-0560">Oxidoreductase</keyword>
<comment type="cofactor">
    <cofactor evidence="1">
        <name>Fe cation</name>
        <dbReference type="ChEBI" id="CHEBI:24875"/>
    </cofactor>
</comment>
<name>A0AAQ3RKC2_VIGMU</name>
<dbReference type="Gene3D" id="1.10.287.990">
    <property type="entry name" value="Fe,Mn superoxide dismutase (SOD) domain"/>
    <property type="match status" value="1"/>
</dbReference>
<keyword evidence="12" id="KW-0472">Membrane</keyword>
<evidence type="ECO:0000259" key="14">
    <source>
        <dbReference type="Pfam" id="PF02777"/>
    </source>
</evidence>
<dbReference type="GO" id="GO:0004784">
    <property type="term" value="F:superoxide dismutase activity"/>
    <property type="evidence" value="ECO:0007669"/>
    <property type="project" value="UniProtKB-EC"/>
</dbReference>
<evidence type="ECO:0000256" key="7">
    <source>
        <dbReference type="ARBA" id="ARBA00022723"/>
    </source>
</evidence>
<dbReference type="Proteomes" id="UP001374535">
    <property type="component" value="Chromosome 9"/>
</dbReference>
<dbReference type="InterPro" id="IPR019831">
    <property type="entry name" value="Mn/Fe_SOD_N"/>
</dbReference>
<keyword evidence="12" id="KW-1133">Transmembrane helix</keyword>
<feature type="transmembrane region" description="Helical" evidence="12">
    <location>
        <begin position="29"/>
        <end position="51"/>
    </location>
</feature>
<dbReference type="PROSITE" id="PS00088">
    <property type="entry name" value="SOD_MN"/>
    <property type="match status" value="1"/>
</dbReference>
<sequence length="365" mass="41245">MNCLSTPSTSALLPRQTQGSTFLSLFSLSFSLLHGFLVWLAGFSLGTFKLWKKESRCTRKAGRIKITAKFELKPPPYPLASDSPATMACFSGVLLPMKHVGKLLPQVGKLLRGTNGLEPIMSQETLEYHWGKHHRTYVDNLNRQIEGTDLDEKSLENVVVISYNKGDFLPAFNNAAQACILAWNHDFFWESMRPGGGGKPSGDLLKLIKRDFGSFENFLDEFKTTASTQFGSGWAWLAYKESKLDVGNAVNPLPSDEDKKLVVVKTPNAVNPLVWNYYHPLLTIDVWEHAYYIDFQNQRPDYISVFMDKLVSWDSVSSRLEKAKARIVEREKEAERNKRDEQKPRSSEAIPEIYPDSDADLGADE</sequence>
<keyword evidence="9" id="KW-0408">Iron</keyword>
<dbReference type="GO" id="GO:0042644">
    <property type="term" value="C:chloroplast nucleoid"/>
    <property type="evidence" value="ECO:0007669"/>
    <property type="project" value="TreeGrafter"/>
</dbReference>
<dbReference type="PANTHER" id="PTHR42769:SF3">
    <property type="entry name" value="SUPEROXIDE DISMUTASE [FE] 2, CHLOROPLASTIC"/>
    <property type="match status" value="1"/>
</dbReference>
<keyword evidence="5" id="KW-0150">Chloroplast</keyword>
<organism evidence="15 16">
    <name type="scientific">Vigna mungo</name>
    <name type="common">Black gram</name>
    <name type="synonym">Phaseolus mungo</name>
    <dbReference type="NCBI Taxonomy" id="3915"/>
    <lineage>
        <taxon>Eukaryota</taxon>
        <taxon>Viridiplantae</taxon>
        <taxon>Streptophyta</taxon>
        <taxon>Embryophyta</taxon>
        <taxon>Tracheophyta</taxon>
        <taxon>Spermatophyta</taxon>
        <taxon>Magnoliopsida</taxon>
        <taxon>eudicotyledons</taxon>
        <taxon>Gunneridae</taxon>
        <taxon>Pentapetalae</taxon>
        <taxon>rosids</taxon>
        <taxon>fabids</taxon>
        <taxon>Fabales</taxon>
        <taxon>Fabaceae</taxon>
        <taxon>Papilionoideae</taxon>
        <taxon>50 kb inversion clade</taxon>
        <taxon>NPAAA clade</taxon>
        <taxon>indigoferoid/millettioid clade</taxon>
        <taxon>Phaseoleae</taxon>
        <taxon>Vigna</taxon>
    </lineage>
</organism>
<feature type="compositionally biased region" description="Basic and acidic residues" evidence="11">
    <location>
        <begin position="327"/>
        <end position="346"/>
    </location>
</feature>
<dbReference type="Pfam" id="PF00081">
    <property type="entry name" value="Sod_Fe_N"/>
    <property type="match status" value="1"/>
</dbReference>
<dbReference type="PANTHER" id="PTHR42769">
    <property type="entry name" value="SUPEROXIDE DISMUTASE"/>
    <property type="match status" value="1"/>
</dbReference>
<dbReference type="SUPFAM" id="SSF54719">
    <property type="entry name" value="Fe,Mn superoxide dismutase (SOD), C-terminal domain"/>
    <property type="match status" value="1"/>
</dbReference>
<keyword evidence="12" id="KW-0812">Transmembrane</keyword>
<evidence type="ECO:0000313" key="15">
    <source>
        <dbReference type="EMBL" id="WVY98553.1"/>
    </source>
</evidence>
<feature type="compositionally biased region" description="Acidic residues" evidence="11">
    <location>
        <begin position="355"/>
        <end position="365"/>
    </location>
</feature>
<evidence type="ECO:0000256" key="11">
    <source>
        <dbReference type="SAM" id="MobiDB-lite"/>
    </source>
</evidence>
<evidence type="ECO:0000256" key="9">
    <source>
        <dbReference type="ARBA" id="ARBA00023004"/>
    </source>
</evidence>
<evidence type="ECO:0000256" key="8">
    <source>
        <dbReference type="ARBA" id="ARBA00023002"/>
    </source>
</evidence>
<keyword evidence="7" id="KW-0479">Metal-binding</keyword>
<evidence type="ECO:0000256" key="6">
    <source>
        <dbReference type="ARBA" id="ARBA00022640"/>
    </source>
</evidence>
<dbReference type="InterPro" id="IPR001189">
    <property type="entry name" value="Mn/Fe_SOD"/>
</dbReference>
<evidence type="ECO:0000259" key="13">
    <source>
        <dbReference type="Pfam" id="PF00081"/>
    </source>
</evidence>
<comment type="subcellular location">
    <subcellularLocation>
        <location evidence="2">Plastid</location>
        <location evidence="2">Chloroplast</location>
    </subcellularLocation>
</comment>
<dbReference type="SUPFAM" id="SSF46609">
    <property type="entry name" value="Fe,Mn superoxide dismutase (SOD), N-terminal domain"/>
    <property type="match status" value="1"/>
</dbReference>
<dbReference type="GO" id="GO:0009416">
    <property type="term" value="P:response to light stimulus"/>
    <property type="evidence" value="ECO:0007669"/>
    <property type="project" value="UniProtKB-ARBA"/>
</dbReference>
<dbReference type="InterPro" id="IPR019833">
    <property type="entry name" value="Mn/Fe_SOD_BS"/>
</dbReference>
<dbReference type="GO" id="GO:0046872">
    <property type="term" value="F:metal ion binding"/>
    <property type="evidence" value="ECO:0007669"/>
    <property type="project" value="UniProtKB-KW"/>
</dbReference>
<dbReference type="InterPro" id="IPR019832">
    <property type="entry name" value="Mn/Fe_SOD_C"/>
</dbReference>
<evidence type="ECO:0000256" key="4">
    <source>
        <dbReference type="ARBA" id="ARBA00012682"/>
    </source>
</evidence>
<evidence type="ECO:0000256" key="3">
    <source>
        <dbReference type="ARBA" id="ARBA00008714"/>
    </source>
</evidence>
<dbReference type="EMBL" id="CP144692">
    <property type="protein sequence ID" value="WVY98553.1"/>
    <property type="molecule type" value="Genomic_DNA"/>
</dbReference>
<dbReference type="EC" id="1.15.1.1" evidence="4"/>
<evidence type="ECO:0000256" key="2">
    <source>
        <dbReference type="ARBA" id="ARBA00004229"/>
    </source>
</evidence>
<dbReference type="Pfam" id="PF02777">
    <property type="entry name" value="Sod_Fe_C"/>
    <property type="match status" value="1"/>
</dbReference>
<dbReference type="Gene3D" id="3.55.40.20">
    <property type="entry name" value="Iron/manganese superoxide dismutase, C-terminal domain"/>
    <property type="match status" value="1"/>
</dbReference>
<evidence type="ECO:0000256" key="5">
    <source>
        <dbReference type="ARBA" id="ARBA00022528"/>
    </source>
</evidence>
<comment type="similarity">
    <text evidence="3">Belongs to the iron/manganese superoxide dismutase family.</text>
</comment>
<keyword evidence="16" id="KW-1185">Reference proteome</keyword>
<reference evidence="15 16" key="1">
    <citation type="journal article" date="2023" name="Life. Sci Alliance">
        <title>Evolutionary insights into 3D genome organization and epigenetic landscape of Vigna mungo.</title>
        <authorList>
            <person name="Junaid A."/>
            <person name="Singh B."/>
            <person name="Bhatia S."/>
        </authorList>
    </citation>
    <scope>NUCLEOTIDE SEQUENCE [LARGE SCALE GENOMIC DNA]</scope>
    <source>
        <strain evidence="15">Urdbean</strain>
    </source>
</reference>
<evidence type="ECO:0000256" key="12">
    <source>
        <dbReference type="SAM" id="Phobius"/>
    </source>
</evidence>
<evidence type="ECO:0000256" key="1">
    <source>
        <dbReference type="ARBA" id="ARBA00001962"/>
    </source>
</evidence>